<dbReference type="PANTHER" id="PTHR40630:SF1">
    <property type="entry name" value="DNA-BINDING PROTEIN"/>
    <property type="match status" value="1"/>
</dbReference>
<keyword evidence="3" id="KW-1185">Reference proteome</keyword>
<dbReference type="PANTHER" id="PTHR40630">
    <property type="entry name" value="POSSIBLE DNA-BINDING PROTEIN"/>
    <property type="match status" value="1"/>
</dbReference>
<sequence>MATQDTTEKKDVYAEFKEVVNMTPAAIEKWLDTPESKKVGQKSDGSSESTGHQSGKKIIEILHKKQANLTDDDYAHMHKVISYVRRHSAQKPAEVDGSNWLYSLKNWGHDPQKK</sequence>
<dbReference type="RefSeq" id="WP_207363401.1">
    <property type="nucleotide sequence ID" value="NZ_JAFMYV010000002.1"/>
</dbReference>
<evidence type="ECO:0000313" key="2">
    <source>
        <dbReference type="EMBL" id="MBO0935838.1"/>
    </source>
</evidence>
<evidence type="ECO:0000313" key="3">
    <source>
        <dbReference type="Proteomes" id="UP000664034"/>
    </source>
</evidence>
<gene>
    <name evidence="2" type="ORF">J2I47_04695</name>
</gene>
<dbReference type="Proteomes" id="UP000664034">
    <property type="component" value="Unassembled WGS sequence"/>
</dbReference>
<reference evidence="2" key="1">
    <citation type="submission" date="2021-03" db="EMBL/GenBank/DDBJ databases">
        <title>Fibrella sp. HMF5335 genome sequencing and assembly.</title>
        <authorList>
            <person name="Kang H."/>
            <person name="Kim H."/>
            <person name="Bae S."/>
            <person name="Joh K."/>
        </authorList>
    </citation>
    <scope>NUCLEOTIDE SEQUENCE</scope>
    <source>
        <strain evidence="2">HMF5335</strain>
    </source>
</reference>
<comment type="caution">
    <text evidence="2">The sequence shown here is derived from an EMBL/GenBank/DDBJ whole genome shotgun (WGS) entry which is preliminary data.</text>
</comment>
<dbReference type="InterPro" id="IPR021487">
    <property type="entry name" value="DUF3140"/>
</dbReference>
<organism evidence="2 3">
    <name type="scientific">Fibrella rubiginis</name>
    <dbReference type="NCBI Taxonomy" id="2817060"/>
    <lineage>
        <taxon>Bacteria</taxon>
        <taxon>Pseudomonadati</taxon>
        <taxon>Bacteroidota</taxon>
        <taxon>Cytophagia</taxon>
        <taxon>Cytophagales</taxon>
        <taxon>Spirosomataceae</taxon>
        <taxon>Fibrella</taxon>
    </lineage>
</organism>
<name>A0A939GG62_9BACT</name>
<protein>
    <submittedName>
        <fullName evidence="2">DUF3140 domain-containing protein</fullName>
    </submittedName>
</protein>
<proteinExistence type="predicted"/>
<accession>A0A939GG62</accession>
<feature type="region of interest" description="Disordered" evidence="1">
    <location>
        <begin position="30"/>
        <end position="56"/>
    </location>
</feature>
<dbReference type="Pfam" id="PF11338">
    <property type="entry name" value="DUF3140"/>
    <property type="match status" value="1"/>
</dbReference>
<feature type="compositionally biased region" description="Polar residues" evidence="1">
    <location>
        <begin position="43"/>
        <end position="53"/>
    </location>
</feature>
<dbReference type="EMBL" id="JAFMYV010000002">
    <property type="protein sequence ID" value="MBO0935838.1"/>
    <property type="molecule type" value="Genomic_DNA"/>
</dbReference>
<evidence type="ECO:0000256" key="1">
    <source>
        <dbReference type="SAM" id="MobiDB-lite"/>
    </source>
</evidence>
<dbReference type="AlphaFoldDB" id="A0A939GG62"/>